<dbReference type="SUPFAM" id="SSF51419">
    <property type="entry name" value="PLP-binding barrel"/>
    <property type="match status" value="1"/>
</dbReference>
<dbReference type="EMBL" id="AP023418">
    <property type="protein sequence ID" value="BCK82653.1"/>
    <property type="molecule type" value="Genomic_DNA"/>
</dbReference>
<dbReference type="KEGG" id="vcop:MM50RIKEN_24160"/>
<reference evidence="5" key="1">
    <citation type="submission" date="2020-09" db="EMBL/GenBank/DDBJ databases">
        <title>New species isolated from human feces.</title>
        <authorList>
            <person name="Kitahara M."/>
            <person name="Shigeno Y."/>
            <person name="Shime M."/>
            <person name="Matsumoto Y."/>
            <person name="Nakamura S."/>
            <person name="Motooka D."/>
            <person name="Fukuoka S."/>
            <person name="Nishikawa H."/>
            <person name="Benno Y."/>
        </authorList>
    </citation>
    <scope>NUCLEOTIDE SEQUENCE</scope>
    <source>
        <strain evidence="5">MM50</strain>
    </source>
</reference>
<dbReference type="Gene3D" id="3.20.20.10">
    <property type="entry name" value="Alanine racemase"/>
    <property type="match status" value="1"/>
</dbReference>
<evidence type="ECO:0000256" key="3">
    <source>
        <dbReference type="ARBA" id="ARBA00023235"/>
    </source>
</evidence>
<gene>
    <name evidence="5" type="ORF">MM50RIKEN_24160</name>
</gene>
<evidence type="ECO:0000256" key="2">
    <source>
        <dbReference type="ARBA" id="ARBA00022898"/>
    </source>
</evidence>
<organism evidence="5 6">
    <name type="scientific">Vescimonas coprocola</name>
    <dbReference type="NCBI Taxonomy" id="2714355"/>
    <lineage>
        <taxon>Bacteria</taxon>
        <taxon>Bacillati</taxon>
        <taxon>Bacillota</taxon>
        <taxon>Clostridia</taxon>
        <taxon>Eubacteriales</taxon>
        <taxon>Oscillospiraceae</taxon>
        <taxon>Vescimonas</taxon>
    </lineage>
</organism>
<keyword evidence="6" id="KW-1185">Reference proteome</keyword>
<comment type="cofactor">
    <cofactor evidence="1">
        <name>pyridoxal 5'-phosphate</name>
        <dbReference type="ChEBI" id="CHEBI:597326"/>
    </cofactor>
</comment>
<name>A0A810QDJ9_9FIRM</name>
<dbReference type="InterPro" id="IPR001608">
    <property type="entry name" value="Ala_racemase_N"/>
</dbReference>
<dbReference type="InterPro" id="IPR000821">
    <property type="entry name" value="Ala_racemase"/>
</dbReference>
<dbReference type="Proteomes" id="UP000681035">
    <property type="component" value="Chromosome"/>
</dbReference>
<keyword evidence="2" id="KW-0663">Pyridoxal phosphate</keyword>
<evidence type="ECO:0000313" key="5">
    <source>
        <dbReference type="EMBL" id="BCK82653.1"/>
    </source>
</evidence>
<dbReference type="InterPro" id="IPR029066">
    <property type="entry name" value="PLP-binding_barrel"/>
</dbReference>
<proteinExistence type="predicted"/>
<dbReference type="PANTHER" id="PTHR30511:SF3">
    <property type="entry name" value="LYSINE RACEMASE"/>
    <property type="match status" value="1"/>
</dbReference>
<dbReference type="Pfam" id="PF01168">
    <property type="entry name" value="Ala_racemase_N"/>
    <property type="match status" value="1"/>
</dbReference>
<dbReference type="GO" id="GO:0030170">
    <property type="term" value="F:pyridoxal phosphate binding"/>
    <property type="evidence" value="ECO:0007669"/>
    <property type="project" value="TreeGrafter"/>
</dbReference>
<evidence type="ECO:0000259" key="4">
    <source>
        <dbReference type="Pfam" id="PF01168"/>
    </source>
</evidence>
<protein>
    <recommendedName>
        <fullName evidence="4">Alanine racemase N-terminal domain-containing protein</fullName>
    </recommendedName>
</protein>
<keyword evidence="3" id="KW-0413">Isomerase</keyword>
<accession>A0A810QDJ9</accession>
<dbReference type="AlphaFoldDB" id="A0A810QDJ9"/>
<dbReference type="PANTHER" id="PTHR30511">
    <property type="entry name" value="ALANINE RACEMASE"/>
    <property type="match status" value="1"/>
</dbReference>
<feature type="domain" description="Alanine racemase N-terminal" evidence="4">
    <location>
        <begin position="14"/>
        <end position="225"/>
    </location>
</feature>
<dbReference type="GO" id="GO:0008784">
    <property type="term" value="F:alanine racemase activity"/>
    <property type="evidence" value="ECO:0007669"/>
    <property type="project" value="TreeGrafter"/>
</dbReference>
<dbReference type="RefSeq" id="WP_213541203.1">
    <property type="nucleotide sequence ID" value="NZ_AP023418.1"/>
</dbReference>
<evidence type="ECO:0000256" key="1">
    <source>
        <dbReference type="ARBA" id="ARBA00001933"/>
    </source>
</evidence>
<sequence>MNRQYPRLVLRDSSFRSNARETISRCAACGIQVCGVIKGVNGLPEVARRFRECGVTQLGTSRLEQVERCRQAGIPGPYLLIRIPGPTELPELVRLCEMSLQSERTTLDLLEQECTRQEKSHAVIIMADLGDLREGYWDHEEMVQTCLYVERRLPHVHLSGVGVNLSCYGSVRATPEKMQMLLAIARRVEDAIGRPLEIVSGGATSSYPMIHTGTMPAGINHLRIGENILTAQDIADSWGIHDADYLRNDVFRLEAEVVEVKEKPTYPQGELGADAFGRKPVYEDRGLRLRAILALGRADVGDMETLRPTMPGVTVIGGSSDHCILDVTDAPQPVQVGDVLSFRLCYSHVLYATQRDDVPVVICP</sequence>
<evidence type="ECO:0000313" key="6">
    <source>
        <dbReference type="Proteomes" id="UP000681035"/>
    </source>
</evidence>
<dbReference type="GO" id="GO:0005829">
    <property type="term" value="C:cytosol"/>
    <property type="evidence" value="ECO:0007669"/>
    <property type="project" value="TreeGrafter"/>
</dbReference>